<comment type="caution">
    <text evidence="1">The sequence shown here is derived from an EMBL/GenBank/DDBJ whole genome shotgun (WGS) entry which is preliminary data.</text>
</comment>
<dbReference type="EMBL" id="QBMP01000183">
    <property type="protein sequence ID" value="PZO50619.1"/>
    <property type="molecule type" value="Genomic_DNA"/>
</dbReference>
<name>A0A2W4X8B9_9CYAN</name>
<evidence type="ECO:0000313" key="1">
    <source>
        <dbReference type="EMBL" id="PZO50619.1"/>
    </source>
</evidence>
<reference evidence="2" key="1">
    <citation type="submission" date="2018-04" db="EMBL/GenBank/DDBJ databases">
        <authorList>
            <person name="Cornet L."/>
        </authorList>
    </citation>
    <scope>NUCLEOTIDE SEQUENCE [LARGE SCALE GENOMIC DNA]</scope>
</reference>
<gene>
    <name evidence="1" type="ORF">DCF15_15605</name>
</gene>
<proteinExistence type="predicted"/>
<evidence type="ECO:0008006" key="3">
    <source>
        <dbReference type="Google" id="ProtNLM"/>
    </source>
</evidence>
<dbReference type="Proteomes" id="UP000249794">
    <property type="component" value="Unassembled WGS sequence"/>
</dbReference>
<sequence length="64" mass="7149">MWPHFRGWRKLSDTNGTLFHGASLRGHSCLILGSGQDNRPIHVVCALKDECLAIITPYIPDPVH</sequence>
<protein>
    <recommendedName>
        <fullName evidence="3">DUF4258 domain-containing protein</fullName>
    </recommendedName>
</protein>
<dbReference type="Pfam" id="PF14076">
    <property type="entry name" value="DUF4258"/>
    <property type="match status" value="1"/>
</dbReference>
<organism evidence="1 2">
    <name type="scientific">Phormidesmis priestleyi</name>
    <dbReference type="NCBI Taxonomy" id="268141"/>
    <lineage>
        <taxon>Bacteria</taxon>
        <taxon>Bacillati</taxon>
        <taxon>Cyanobacteriota</taxon>
        <taxon>Cyanophyceae</taxon>
        <taxon>Leptolyngbyales</taxon>
        <taxon>Leptolyngbyaceae</taxon>
        <taxon>Phormidesmis</taxon>
    </lineage>
</organism>
<dbReference type="InterPro" id="IPR025354">
    <property type="entry name" value="DUF4258"/>
</dbReference>
<dbReference type="AlphaFoldDB" id="A0A2W4X8B9"/>
<evidence type="ECO:0000313" key="2">
    <source>
        <dbReference type="Proteomes" id="UP000249794"/>
    </source>
</evidence>
<reference evidence="1 2" key="2">
    <citation type="submission" date="2018-06" db="EMBL/GenBank/DDBJ databases">
        <title>Metagenomic assembly of (sub)arctic Cyanobacteria and their associated microbiome from non-axenic cultures.</title>
        <authorList>
            <person name="Baurain D."/>
        </authorList>
    </citation>
    <scope>NUCLEOTIDE SEQUENCE [LARGE SCALE GENOMIC DNA]</scope>
    <source>
        <strain evidence="1">ULC027bin1</strain>
    </source>
</reference>
<accession>A0A2W4X8B9</accession>